<accession>A0A255H567</accession>
<name>A0A255H567_9ACTN</name>
<proteinExistence type="predicted"/>
<protein>
    <recommendedName>
        <fullName evidence="3">SMI1/KNR4 family protein</fullName>
    </recommendedName>
</protein>
<organism evidence="1 2">
    <name type="scientific">Enemella dayhoffiae</name>
    <dbReference type="NCBI Taxonomy" id="2016507"/>
    <lineage>
        <taxon>Bacteria</taxon>
        <taxon>Bacillati</taxon>
        <taxon>Actinomycetota</taxon>
        <taxon>Actinomycetes</taxon>
        <taxon>Propionibacteriales</taxon>
        <taxon>Propionibacteriaceae</taxon>
        <taxon>Enemella</taxon>
    </lineage>
</organism>
<reference evidence="1 2" key="1">
    <citation type="submission" date="2017-07" db="EMBL/GenBank/DDBJ databases">
        <title>Draft whole genome sequences of clinical Proprionibacteriaceae strains.</title>
        <authorList>
            <person name="Bernier A.-M."/>
            <person name="Bernard K."/>
            <person name="Domingo M.-C."/>
        </authorList>
    </citation>
    <scope>NUCLEOTIDE SEQUENCE [LARGE SCALE GENOMIC DNA]</scope>
    <source>
        <strain evidence="1 2">NML 130396</strain>
    </source>
</reference>
<evidence type="ECO:0008006" key="3">
    <source>
        <dbReference type="Google" id="ProtNLM"/>
    </source>
</evidence>
<sequence length="128" mass="14293">MVADRVVHRAQPPITAADLARVEELIGAPVPDQLAELWRFTAGGELDHELWVPRDGNVECVSWTGLFYVGAEGYYDLIDWLDDQRELTTEEVAELGIDWDGAMPAVPFGGFEYPDRLFVDRGSGEEIV</sequence>
<dbReference type="Proteomes" id="UP000216311">
    <property type="component" value="Unassembled WGS sequence"/>
</dbReference>
<comment type="caution">
    <text evidence="1">The sequence shown here is derived from an EMBL/GenBank/DDBJ whole genome shotgun (WGS) entry which is preliminary data.</text>
</comment>
<evidence type="ECO:0000313" key="1">
    <source>
        <dbReference type="EMBL" id="OYO22835.1"/>
    </source>
</evidence>
<dbReference type="RefSeq" id="WP_094363480.1">
    <property type="nucleotide sequence ID" value="NZ_NMVQ01000009.1"/>
</dbReference>
<evidence type="ECO:0000313" key="2">
    <source>
        <dbReference type="Proteomes" id="UP000216311"/>
    </source>
</evidence>
<gene>
    <name evidence="1" type="ORF">CGZ93_07285</name>
</gene>
<dbReference type="AlphaFoldDB" id="A0A255H567"/>
<dbReference type="OrthoDB" id="3281078at2"/>
<dbReference type="EMBL" id="NMVQ01000009">
    <property type="protein sequence ID" value="OYO22835.1"/>
    <property type="molecule type" value="Genomic_DNA"/>
</dbReference>
<keyword evidence="2" id="KW-1185">Reference proteome</keyword>